<evidence type="ECO:0000256" key="7">
    <source>
        <dbReference type="ARBA" id="ARBA00022801"/>
    </source>
</evidence>
<comment type="subcellular location">
    <subcellularLocation>
        <location evidence="9">Cytoplasm</location>
    </subcellularLocation>
</comment>
<sequence length="135" mass="16085">MIIKIHNTTTQKIKNFKKILIKIFDFIEDTKKINIIFINNNKMQEMNFYYRQKNYPTDVLTFPNTNYDDYLGDIFISLTKVFEQAQKIGHSLEKEVAFLVIHGYLHLKGYNDDTEESLQEMIDIQEDILNKNNII</sequence>
<comment type="similarity">
    <text evidence="1 9">Belongs to the endoribonuclease YbeY family.</text>
</comment>
<name>A0ABY7BQV7_9MOLU</name>
<keyword evidence="9" id="KW-0963">Cytoplasm</keyword>
<feature type="binding site" evidence="9">
    <location>
        <position position="112"/>
    </location>
    <ligand>
        <name>Zn(2+)</name>
        <dbReference type="ChEBI" id="CHEBI:29105"/>
        <note>catalytic</note>
    </ligand>
</feature>
<dbReference type="PANTHER" id="PTHR46986">
    <property type="entry name" value="ENDORIBONUCLEASE YBEY, CHLOROPLASTIC"/>
    <property type="match status" value="1"/>
</dbReference>
<feature type="binding site" evidence="9">
    <location>
        <position position="106"/>
    </location>
    <ligand>
        <name>Zn(2+)</name>
        <dbReference type="ChEBI" id="CHEBI:29105"/>
        <note>catalytic</note>
    </ligand>
</feature>
<dbReference type="Proteomes" id="UP001164727">
    <property type="component" value="Chromosome"/>
</dbReference>
<dbReference type="Pfam" id="PF02130">
    <property type="entry name" value="YbeY"/>
    <property type="match status" value="1"/>
</dbReference>
<evidence type="ECO:0000256" key="1">
    <source>
        <dbReference type="ARBA" id="ARBA00010875"/>
    </source>
</evidence>
<dbReference type="InterPro" id="IPR023091">
    <property type="entry name" value="MetalPrtase_cat_dom_sf_prd"/>
</dbReference>
<evidence type="ECO:0000256" key="2">
    <source>
        <dbReference type="ARBA" id="ARBA00022517"/>
    </source>
</evidence>
<evidence type="ECO:0000256" key="9">
    <source>
        <dbReference type="HAMAP-Rule" id="MF_00009"/>
    </source>
</evidence>
<dbReference type="SUPFAM" id="SSF55486">
    <property type="entry name" value="Metalloproteases ('zincins'), catalytic domain"/>
    <property type="match status" value="1"/>
</dbReference>
<comment type="function">
    <text evidence="9">Single strand-specific metallo-endoribonuclease involved in late-stage 70S ribosome quality control and in maturation of the 3' terminus of the 16S rRNA.</text>
</comment>
<reference evidence="10 11" key="1">
    <citation type="journal article" date="2023" name="Microbiol. Resour. Announc.">
        <title>Complete Genome of 'Candidatus Phytoplasma rubi' RS, a Phytopathogenic Bacterium Associated with Rubus Stunt Disease.</title>
        <authorList>
            <person name="Duckeck D."/>
            <person name="Zubert C."/>
            <person name="Bohm J.W."/>
            <person name="Carminati G."/>
            <person name="Schneider B."/>
            <person name="Kube M."/>
        </authorList>
    </citation>
    <scope>NUCLEOTIDE SEQUENCE [LARGE SCALE GENOMIC DNA]</scope>
    <source>
        <strain evidence="10 11">RS</strain>
    </source>
</reference>
<keyword evidence="6 9" id="KW-0255">Endonuclease</keyword>
<dbReference type="Gene3D" id="3.40.390.30">
    <property type="entry name" value="Metalloproteases ('zincins'), catalytic domain"/>
    <property type="match status" value="1"/>
</dbReference>
<evidence type="ECO:0000256" key="5">
    <source>
        <dbReference type="ARBA" id="ARBA00022723"/>
    </source>
</evidence>
<comment type="cofactor">
    <cofactor evidence="9">
        <name>Zn(2+)</name>
        <dbReference type="ChEBI" id="CHEBI:29105"/>
    </cofactor>
    <text evidence="9">Binds 1 zinc ion.</text>
</comment>
<gene>
    <name evidence="9" type="primary">ybeY</name>
    <name evidence="10" type="ORF">RS022_01380</name>
</gene>
<feature type="binding site" evidence="9">
    <location>
        <position position="102"/>
    </location>
    <ligand>
        <name>Zn(2+)</name>
        <dbReference type="ChEBI" id="CHEBI:29105"/>
        <note>catalytic</note>
    </ligand>
</feature>
<proteinExistence type="inferred from homology"/>
<protein>
    <recommendedName>
        <fullName evidence="9">Endoribonuclease YbeY</fullName>
        <ecNumber evidence="9">3.1.-.-</ecNumber>
    </recommendedName>
</protein>
<dbReference type="PANTHER" id="PTHR46986:SF1">
    <property type="entry name" value="ENDORIBONUCLEASE YBEY, CHLOROPLASTIC"/>
    <property type="match status" value="1"/>
</dbReference>
<keyword evidence="8 9" id="KW-0862">Zinc</keyword>
<evidence type="ECO:0000313" key="10">
    <source>
        <dbReference type="EMBL" id="WAN63135.1"/>
    </source>
</evidence>
<keyword evidence="7 9" id="KW-0378">Hydrolase</keyword>
<accession>A0ABY7BQV7</accession>
<organism evidence="10 11">
    <name type="scientific">Candidatus Phytoplasma rubi</name>
    <dbReference type="NCBI Taxonomy" id="399025"/>
    <lineage>
        <taxon>Bacteria</taxon>
        <taxon>Bacillati</taxon>
        <taxon>Mycoplasmatota</taxon>
        <taxon>Mollicutes</taxon>
        <taxon>Acholeplasmatales</taxon>
        <taxon>Acholeplasmataceae</taxon>
        <taxon>Candidatus Phytoplasma</taxon>
        <taxon>16SrV (Elm yellows group)</taxon>
    </lineage>
</organism>
<keyword evidence="4 9" id="KW-0540">Nuclease</keyword>
<dbReference type="EMBL" id="CP114006">
    <property type="protein sequence ID" value="WAN63135.1"/>
    <property type="molecule type" value="Genomic_DNA"/>
</dbReference>
<evidence type="ECO:0000256" key="3">
    <source>
        <dbReference type="ARBA" id="ARBA00022552"/>
    </source>
</evidence>
<evidence type="ECO:0000256" key="6">
    <source>
        <dbReference type="ARBA" id="ARBA00022759"/>
    </source>
</evidence>
<dbReference type="InterPro" id="IPR002036">
    <property type="entry name" value="YbeY"/>
</dbReference>
<dbReference type="HAMAP" id="MF_00009">
    <property type="entry name" value="Endoribonucl_YbeY"/>
    <property type="match status" value="1"/>
</dbReference>
<evidence type="ECO:0000256" key="4">
    <source>
        <dbReference type="ARBA" id="ARBA00022722"/>
    </source>
</evidence>
<keyword evidence="11" id="KW-1185">Reference proteome</keyword>
<keyword evidence="3 9" id="KW-0698">rRNA processing</keyword>
<evidence type="ECO:0000313" key="11">
    <source>
        <dbReference type="Proteomes" id="UP001164727"/>
    </source>
</evidence>
<evidence type="ECO:0000256" key="8">
    <source>
        <dbReference type="ARBA" id="ARBA00022833"/>
    </source>
</evidence>
<dbReference type="EC" id="3.1.-.-" evidence="9"/>
<keyword evidence="5 9" id="KW-0479">Metal-binding</keyword>
<dbReference type="NCBIfam" id="TIGR00043">
    <property type="entry name" value="rRNA maturation RNase YbeY"/>
    <property type="match status" value="1"/>
</dbReference>
<dbReference type="RefSeq" id="WP_268849985.1">
    <property type="nucleotide sequence ID" value="NZ_CP114006.1"/>
</dbReference>
<keyword evidence="2 9" id="KW-0690">Ribosome biogenesis</keyword>